<keyword evidence="2" id="KW-0732">Signal</keyword>
<dbReference type="OMA" id="GMSVMRP"/>
<evidence type="ECO:0000256" key="2">
    <source>
        <dbReference type="SAM" id="SignalP"/>
    </source>
</evidence>
<dbReference type="Proteomes" id="UP000594263">
    <property type="component" value="Unplaced"/>
</dbReference>
<evidence type="ECO:0000256" key="1">
    <source>
        <dbReference type="SAM" id="Phobius"/>
    </source>
</evidence>
<dbReference type="PANTHER" id="PTHR34558">
    <property type="entry name" value="EXPRESSED PROTEIN"/>
    <property type="match status" value="1"/>
</dbReference>
<keyword evidence="4" id="KW-1185">Reference proteome</keyword>
<feature type="transmembrane region" description="Helical" evidence="1">
    <location>
        <begin position="91"/>
        <end position="113"/>
    </location>
</feature>
<protein>
    <submittedName>
        <fullName evidence="3">Uncharacterized protein</fullName>
    </submittedName>
</protein>
<reference evidence="3" key="1">
    <citation type="submission" date="2021-01" db="UniProtKB">
        <authorList>
            <consortium name="EnsemblPlants"/>
        </authorList>
    </citation>
    <scope>IDENTIFICATION</scope>
</reference>
<organism evidence="3 4">
    <name type="scientific">Kalanchoe fedtschenkoi</name>
    <name type="common">Lavender scallops</name>
    <name type="synonym">South American air plant</name>
    <dbReference type="NCBI Taxonomy" id="63787"/>
    <lineage>
        <taxon>Eukaryota</taxon>
        <taxon>Viridiplantae</taxon>
        <taxon>Streptophyta</taxon>
        <taxon>Embryophyta</taxon>
        <taxon>Tracheophyta</taxon>
        <taxon>Spermatophyta</taxon>
        <taxon>Magnoliopsida</taxon>
        <taxon>eudicotyledons</taxon>
        <taxon>Gunneridae</taxon>
        <taxon>Pentapetalae</taxon>
        <taxon>Saxifragales</taxon>
        <taxon>Crassulaceae</taxon>
        <taxon>Kalanchoe</taxon>
    </lineage>
</organism>
<feature type="signal peptide" evidence="2">
    <location>
        <begin position="1"/>
        <end position="17"/>
    </location>
</feature>
<name>A0A7N0U5Q9_KALFE</name>
<feature type="chain" id="PRO_5029605314" evidence="2">
    <location>
        <begin position="18"/>
        <end position="133"/>
    </location>
</feature>
<keyword evidence="1" id="KW-0472">Membrane</keyword>
<dbReference type="Gramene" id="Kaladp0054s0038.1.v1.1">
    <property type="protein sequence ID" value="Kaladp0054s0038.1.v1.1.CDS.1"/>
    <property type="gene ID" value="Kaladp0054s0038.v1.1"/>
</dbReference>
<dbReference type="EnsemblPlants" id="Kaladp0054s0038.1.v1.1">
    <property type="protein sequence ID" value="Kaladp0054s0038.1.v1.1.CDS.1"/>
    <property type="gene ID" value="Kaladp0054s0038.v1.1"/>
</dbReference>
<accession>A0A7N0U5Q9</accession>
<proteinExistence type="predicted"/>
<evidence type="ECO:0000313" key="4">
    <source>
        <dbReference type="Proteomes" id="UP000594263"/>
    </source>
</evidence>
<sequence>MPTTALLCLLLAELCLSSSSSSLGVAGDSNLRSGSWSVNRRLAGGMSVMRPANEASEPPAEAAVYLDVEGPVGELKARHVKKRSRGVDTSVAGGGVILGGLATTFLVAIFCYIRATKRKATAKTLSDAASSAH</sequence>
<dbReference type="PANTHER" id="PTHR34558:SF9">
    <property type="entry name" value="F3L24.15 PROTEIN"/>
    <property type="match status" value="1"/>
</dbReference>
<evidence type="ECO:0000313" key="3">
    <source>
        <dbReference type="EnsemblPlants" id="Kaladp0054s0038.1.v1.1.CDS.1"/>
    </source>
</evidence>
<dbReference type="AlphaFoldDB" id="A0A7N0U5Q9"/>
<keyword evidence="1" id="KW-1133">Transmembrane helix</keyword>
<keyword evidence="1" id="KW-0812">Transmembrane</keyword>